<protein>
    <recommendedName>
        <fullName evidence="4">CCHC-type domain-containing protein</fullName>
    </recommendedName>
</protein>
<reference evidence="2 3" key="1">
    <citation type="journal article" date="2018" name="Nat. Ecol. Evol.">
        <title>Pezizomycetes genomes reveal the molecular basis of ectomycorrhizal truffle lifestyle.</title>
        <authorList>
            <person name="Murat C."/>
            <person name="Payen T."/>
            <person name="Noel B."/>
            <person name="Kuo A."/>
            <person name="Morin E."/>
            <person name="Chen J."/>
            <person name="Kohler A."/>
            <person name="Krizsan K."/>
            <person name="Balestrini R."/>
            <person name="Da Silva C."/>
            <person name="Montanini B."/>
            <person name="Hainaut M."/>
            <person name="Levati E."/>
            <person name="Barry K.W."/>
            <person name="Belfiori B."/>
            <person name="Cichocki N."/>
            <person name="Clum A."/>
            <person name="Dockter R.B."/>
            <person name="Fauchery L."/>
            <person name="Guy J."/>
            <person name="Iotti M."/>
            <person name="Le Tacon F."/>
            <person name="Lindquist E.A."/>
            <person name="Lipzen A."/>
            <person name="Malagnac F."/>
            <person name="Mello A."/>
            <person name="Molinier V."/>
            <person name="Miyauchi S."/>
            <person name="Poulain J."/>
            <person name="Riccioni C."/>
            <person name="Rubini A."/>
            <person name="Sitrit Y."/>
            <person name="Splivallo R."/>
            <person name="Traeger S."/>
            <person name="Wang M."/>
            <person name="Zifcakova L."/>
            <person name="Wipf D."/>
            <person name="Zambonelli A."/>
            <person name="Paolocci F."/>
            <person name="Nowrousian M."/>
            <person name="Ottonello S."/>
            <person name="Baldrian P."/>
            <person name="Spatafora J.W."/>
            <person name="Henrissat B."/>
            <person name="Nagy L.G."/>
            <person name="Aury J.M."/>
            <person name="Wincker P."/>
            <person name="Grigoriev I.V."/>
            <person name="Bonfante P."/>
            <person name="Martin F.M."/>
        </authorList>
    </citation>
    <scope>NUCLEOTIDE SEQUENCE [LARGE SCALE GENOMIC DNA]</scope>
    <source>
        <strain evidence="2 3">ATCC MYA-4762</strain>
    </source>
</reference>
<accession>A0A3N4LJX9</accession>
<dbReference type="OrthoDB" id="5425140at2759"/>
<proteinExistence type="predicted"/>
<dbReference type="InParanoid" id="A0A3N4LJX9"/>
<dbReference type="STRING" id="1051890.A0A3N4LJX9"/>
<feature type="compositionally biased region" description="Polar residues" evidence="1">
    <location>
        <begin position="89"/>
        <end position="102"/>
    </location>
</feature>
<feature type="region of interest" description="Disordered" evidence="1">
    <location>
        <begin position="85"/>
        <end position="126"/>
    </location>
</feature>
<name>A0A3N4LJX9_9PEZI</name>
<dbReference type="EMBL" id="ML121658">
    <property type="protein sequence ID" value="RPB18235.1"/>
    <property type="molecule type" value="Genomic_DNA"/>
</dbReference>
<dbReference type="AlphaFoldDB" id="A0A3N4LJX9"/>
<evidence type="ECO:0000313" key="3">
    <source>
        <dbReference type="Proteomes" id="UP000267821"/>
    </source>
</evidence>
<keyword evidence="3" id="KW-1185">Reference proteome</keyword>
<evidence type="ECO:0000256" key="1">
    <source>
        <dbReference type="SAM" id="MobiDB-lite"/>
    </source>
</evidence>
<gene>
    <name evidence="2" type="ORF">L211DRAFT_871880</name>
</gene>
<dbReference type="Proteomes" id="UP000267821">
    <property type="component" value="Unassembled WGS sequence"/>
</dbReference>
<organism evidence="2 3">
    <name type="scientific">Terfezia boudieri ATCC MYA-4762</name>
    <dbReference type="NCBI Taxonomy" id="1051890"/>
    <lineage>
        <taxon>Eukaryota</taxon>
        <taxon>Fungi</taxon>
        <taxon>Dikarya</taxon>
        <taxon>Ascomycota</taxon>
        <taxon>Pezizomycotina</taxon>
        <taxon>Pezizomycetes</taxon>
        <taxon>Pezizales</taxon>
        <taxon>Pezizaceae</taxon>
        <taxon>Terfezia</taxon>
    </lineage>
</organism>
<sequence length="380" mass="42278">MGTSESYSQHEKVISLELLTSPCTLRSPVPGVGFPSDWVVDPRSFRKVLKDLRGAFPEHYEDGDEAGPLDFDLIFEDVQFVRAHPPPTTTNLRSQTQASIPQASRPPAPIPLLRAPTPPMPTRLPKPKDIVLKEVKDFDGSPSGLSLFDIQIRNALKRLDIPVYFGGSVIGNEDEGFRYVAAGTIEAKPNYKLGENLCSGISNKFTRAEAQWWMTMIPRISPLPTAGRPRKPFMSRTPCSTTRSDAQQAELELDSYRWNPLDKKGLGVVPFRGHVTRLCTRAGKAAWGSKCKAIRNTFSDWLKKQIRMTATEDEFWKDVTASVNTELVDRLEKSCSICQKQGHTADECRKKDGSKDSSKALSTGIINRRSASFVVLRGTI</sequence>
<feature type="compositionally biased region" description="Pro residues" evidence="1">
    <location>
        <begin position="104"/>
        <end position="124"/>
    </location>
</feature>
<evidence type="ECO:0000313" key="2">
    <source>
        <dbReference type="EMBL" id="RPB18235.1"/>
    </source>
</evidence>
<evidence type="ECO:0008006" key="4">
    <source>
        <dbReference type="Google" id="ProtNLM"/>
    </source>
</evidence>